<name>A0A1I5IKL3_9PSEU</name>
<dbReference type="OrthoDB" id="9986738at2"/>
<dbReference type="Proteomes" id="UP000199137">
    <property type="component" value="Unassembled WGS sequence"/>
</dbReference>
<evidence type="ECO:0000313" key="1">
    <source>
        <dbReference type="EMBL" id="SFO60716.1"/>
    </source>
</evidence>
<reference evidence="1 2" key="1">
    <citation type="submission" date="2016-10" db="EMBL/GenBank/DDBJ databases">
        <authorList>
            <person name="de Groot N.N."/>
        </authorList>
    </citation>
    <scope>NUCLEOTIDE SEQUENCE [LARGE SCALE GENOMIC DNA]</scope>
    <source>
        <strain evidence="1 2">DSM 44637</strain>
    </source>
</reference>
<dbReference type="STRING" id="112413.SAMN05421854_102510"/>
<protein>
    <submittedName>
        <fullName evidence="1">Uncharacterized protein</fullName>
    </submittedName>
</protein>
<sequence length="100" mass="10386">MSSLQDIAAQLMAISGTVPVGQAEQVRGLAEQLHVAQAESAGQVLALLGDQSAVNARLQQNSEDVHGAIRQLEESAGNVVAMFAGFKESLADAASEVINR</sequence>
<dbReference type="RefSeq" id="WP_093573084.1">
    <property type="nucleotide sequence ID" value="NZ_FOWC01000002.1"/>
</dbReference>
<evidence type="ECO:0000313" key="2">
    <source>
        <dbReference type="Proteomes" id="UP000199137"/>
    </source>
</evidence>
<accession>A0A1I5IKL3</accession>
<proteinExistence type="predicted"/>
<gene>
    <name evidence="1" type="ORF">SAMN05421854_102510</name>
</gene>
<dbReference type="AlphaFoldDB" id="A0A1I5IKL3"/>
<organism evidence="1 2">
    <name type="scientific">Amycolatopsis rubida</name>
    <dbReference type="NCBI Taxonomy" id="112413"/>
    <lineage>
        <taxon>Bacteria</taxon>
        <taxon>Bacillati</taxon>
        <taxon>Actinomycetota</taxon>
        <taxon>Actinomycetes</taxon>
        <taxon>Pseudonocardiales</taxon>
        <taxon>Pseudonocardiaceae</taxon>
        <taxon>Amycolatopsis</taxon>
    </lineage>
</organism>
<dbReference type="EMBL" id="FOWC01000002">
    <property type="protein sequence ID" value="SFO60716.1"/>
    <property type="molecule type" value="Genomic_DNA"/>
</dbReference>